<organism evidence="2 3">
    <name type="scientific">Tanacetum coccineum</name>
    <dbReference type="NCBI Taxonomy" id="301880"/>
    <lineage>
        <taxon>Eukaryota</taxon>
        <taxon>Viridiplantae</taxon>
        <taxon>Streptophyta</taxon>
        <taxon>Embryophyta</taxon>
        <taxon>Tracheophyta</taxon>
        <taxon>Spermatophyta</taxon>
        <taxon>Magnoliopsida</taxon>
        <taxon>eudicotyledons</taxon>
        <taxon>Gunneridae</taxon>
        <taxon>Pentapetalae</taxon>
        <taxon>asterids</taxon>
        <taxon>campanulids</taxon>
        <taxon>Asterales</taxon>
        <taxon>Asteraceae</taxon>
        <taxon>Asteroideae</taxon>
        <taxon>Anthemideae</taxon>
        <taxon>Anthemidinae</taxon>
        <taxon>Tanacetum</taxon>
    </lineage>
</organism>
<protein>
    <submittedName>
        <fullName evidence="2">Uncharacterized protein</fullName>
    </submittedName>
</protein>
<dbReference type="Proteomes" id="UP001151760">
    <property type="component" value="Unassembled WGS sequence"/>
</dbReference>
<name>A0ABQ5F024_9ASTR</name>
<evidence type="ECO:0000256" key="1">
    <source>
        <dbReference type="SAM" id="MobiDB-lite"/>
    </source>
</evidence>
<feature type="compositionally biased region" description="Acidic residues" evidence="1">
    <location>
        <begin position="126"/>
        <end position="145"/>
    </location>
</feature>
<dbReference type="EMBL" id="BQNB010016830">
    <property type="protein sequence ID" value="GJT56284.1"/>
    <property type="molecule type" value="Genomic_DNA"/>
</dbReference>
<keyword evidence="3" id="KW-1185">Reference proteome</keyword>
<feature type="region of interest" description="Disordered" evidence="1">
    <location>
        <begin position="103"/>
        <end position="145"/>
    </location>
</feature>
<sequence length="145" mass="16006">MIKLKDLRADTPTRMPYTKEQILIMVIKGKQWGHTPRRGRQVSGLGKTSIFDSQPIGTYSQLEIDDMLTERDQALAAANAQRRELEDLRSVVRSDTRMAELLSNLGSRSEVGSGSGARGKSGNDGDRDDNEGEDGDTDVDEEEGH</sequence>
<comment type="caution">
    <text evidence="2">The sequence shown here is derived from an EMBL/GenBank/DDBJ whole genome shotgun (WGS) entry which is preliminary data.</text>
</comment>
<reference evidence="2" key="1">
    <citation type="journal article" date="2022" name="Int. J. Mol. Sci.">
        <title>Draft Genome of Tanacetum Coccineum: Genomic Comparison of Closely Related Tanacetum-Family Plants.</title>
        <authorList>
            <person name="Yamashiro T."/>
            <person name="Shiraishi A."/>
            <person name="Nakayama K."/>
            <person name="Satake H."/>
        </authorList>
    </citation>
    <scope>NUCLEOTIDE SEQUENCE</scope>
</reference>
<evidence type="ECO:0000313" key="3">
    <source>
        <dbReference type="Proteomes" id="UP001151760"/>
    </source>
</evidence>
<evidence type="ECO:0000313" key="2">
    <source>
        <dbReference type="EMBL" id="GJT56284.1"/>
    </source>
</evidence>
<accession>A0ABQ5F024</accession>
<reference evidence="2" key="2">
    <citation type="submission" date="2022-01" db="EMBL/GenBank/DDBJ databases">
        <authorList>
            <person name="Yamashiro T."/>
            <person name="Shiraishi A."/>
            <person name="Satake H."/>
            <person name="Nakayama K."/>
        </authorList>
    </citation>
    <scope>NUCLEOTIDE SEQUENCE</scope>
</reference>
<proteinExistence type="predicted"/>
<gene>
    <name evidence="2" type="ORF">Tco_0991338</name>
</gene>